<gene>
    <name evidence="5" type="ORF">SAMN05444320_109175</name>
</gene>
<evidence type="ECO:0000256" key="2">
    <source>
        <dbReference type="ARBA" id="ARBA00006411"/>
    </source>
</evidence>
<keyword evidence="4" id="KW-0143">Chaperone</keyword>
<reference evidence="5 6" key="1">
    <citation type="submission" date="2016-11" db="EMBL/GenBank/DDBJ databases">
        <authorList>
            <person name="Jaros S."/>
            <person name="Januszkiewicz K."/>
            <person name="Wedrychowicz H."/>
        </authorList>
    </citation>
    <scope>NUCLEOTIDE SEQUENCE [LARGE SCALE GENOMIC DNA]</scope>
    <source>
        <strain evidence="5 6">DSM 44523</strain>
    </source>
</reference>
<evidence type="ECO:0000256" key="4">
    <source>
        <dbReference type="ARBA" id="ARBA00023186"/>
    </source>
</evidence>
<sequence>MIALDGTALDDPLTLTALEFDVLWEHLELGAMPLPIKVPSPGRTWTERSALADRAWADLAGRGLASAPHVEDRLADLLRLLAHPDREVDGRIWLGRRIRVLAAARGDDAVLAVLDGDRLTLREAASTGLPREAVGVLPPRPAGPGHSVTLPSADLDAAAGACDSSHEGLAEALRDRGVRAEDAHALARMTRGATHLGQFGAAARDQLGRRRRTEWVVGFFDTAEGRYLQVRRAREGCAPWSTVCPTDQRRLVAHVEEALAEAENT</sequence>
<dbReference type="EMBL" id="FQVN01000009">
    <property type="protein sequence ID" value="SHG48920.1"/>
    <property type="molecule type" value="Genomic_DNA"/>
</dbReference>
<accession>A0A1M5K8K9</accession>
<name>A0A1M5K8K9_STRHI</name>
<evidence type="ECO:0000313" key="6">
    <source>
        <dbReference type="Proteomes" id="UP000184501"/>
    </source>
</evidence>
<dbReference type="InterPro" id="IPR025734">
    <property type="entry name" value="EspG"/>
</dbReference>
<organism evidence="5 6">
    <name type="scientific">Streptoalloteichus hindustanus</name>
    <dbReference type="NCBI Taxonomy" id="2017"/>
    <lineage>
        <taxon>Bacteria</taxon>
        <taxon>Bacillati</taxon>
        <taxon>Actinomycetota</taxon>
        <taxon>Actinomycetes</taxon>
        <taxon>Pseudonocardiales</taxon>
        <taxon>Pseudonocardiaceae</taxon>
        <taxon>Streptoalloteichus</taxon>
    </lineage>
</organism>
<evidence type="ECO:0000256" key="3">
    <source>
        <dbReference type="ARBA" id="ARBA00022490"/>
    </source>
</evidence>
<dbReference type="Proteomes" id="UP000184501">
    <property type="component" value="Unassembled WGS sequence"/>
</dbReference>
<dbReference type="Pfam" id="PF14011">
    <property type="entry name" value="ESX-1_EspG"/>
    <property type="match status" value="1"/>
</dbReference>
<proteinExistence type="inferred from homology"/>
<dbReference type="STRING" id="2017.SAMN05444320_109175"/>
<keyword evidence="6" id="KW-1185">Reference proteome</keyword>
<dbReference type="RefSeq" id="WP_234995916.1">
    <property type="nucleotide sequence ID" value="NZ_FQVN01000009.1"/>
</dbReference>
<dbReference type="AlphaFoldDB" id="A0A1M5K8K9"/>
<comment type="similarity">
    <text evidence="2">Belongs to the EspG family.</text>
</comment>
<evidence type="ECO:0000256" key="1">
    <source>
        <dbReference type="ARBA" id="ARBA00004496"/>
    </source>
</evidence>
<protein>
    <submittedName>
        <fullName evidence="5">EspG family protein</fullName>
    </submittedName>
</protein>
<keyword evidence="3" id="KW-0963">Cytoplasm</keyword>
<evidence type="ECO:0000313" key="5">
    <source>
        <dbReference type="EMBL" id="SHG48920.1"/>
    </source>
</evidence>
<comment type="subcellular location">
    <subcellularLocation>
        <location evidence="1">Cytoplasm</location>
    </subcellularLocation>
</comment>